<dbReference type="Proteomes" id="UP000886885">
    <property type="component" value="Chromosome 19A"/>
</dbReference>
<accession>A0A8X8C1Z6</accession>
<proteinExistence type="predicted"/>
<sequence>MEGFLPSSMEDDVNFTSNQFDFQSPLSELELLSYVILKHILSEDDCLQFSYSSVYPIIPKKQYNVVTVHGSRPPPEVPVNQSSISCSDQDGQNNVINDSIQQTTPFPTLFPETMMEGVPQSAEDDVNLTSNQFGLQSPEYTFMFDPELLLDQQWTDCQLPIMSNQVPAMNQRHQNSNIPQPHPGQGYITPNATTSQPGGFNQPGRSCPAPRIQHFPNQGQVDQAFAIPNIDNMQQENFVPQNFDNSTRSQMDNLEVQGLQNQTATPNASNPGLGTSLQSQNRGLNTQQVRSITELSSSFSLL</sequence>
<organism evidence="2 3">
    <name type="scientific">Populus tomentosa</name>
    <name type="common">Chinese white poplar</name>
    <dbReference type="NCBI Taxonomy" id="118781"/>
    <lineage>
        <taxon>Eukaryota</taxon>
        <taxon>Viridiplantae</taxon>
        <taxon>Streptophyta</taxon>
        <taxon>Embryophyta</taxon>
        <taxon>Tracheophyta</taxon>
        <taxon>Spermatophyta</taxon>
        <taxon>Magnoliopsida</taxon>
        <taxon>eudicotyledons</taxon>
        <taxon>Gunneridae</taxon>
        <taxon>Pentapetalae</taxon>
        <taxon>rosids</taxon>
        <taxon>fabids</taxon>
        <taxon>Malpighiales</taxon>
        <taxon>Salicaceae</taxon>
        <taxon>Saliceae</taxon>
        <taxon>Populus</taxon>
    </lineage>
</organism>
<keyword evidence="3" id="KW-1185">Reference proteome</keyword>
<name>A0A8X8C1Z6_POPTO</name>
<dbReference type="OrthoDB" id="854568at2759"/>
<protein>
    <submittedName>
        <fullName evidence="2">Uncharacterized protein</fullName>
    </submittedName>
</protein>
<reference evidence="2" key="1">
    <citation type="journal article" date="2020" name="bioRxiv">
        <title>Hybrid origin of Populus tomentosa Carr. identified through genome sequencing and phylogenomic analysis.</title>
        <authorList>
            <person name="An X."/>
            <person name="Gao K."/>
            <person name="Chen Z."/>
            <person name="Li J."/>
            <person name="Yang X."/>
            <person name="Yang X."/>
            <person name="Zhou J."/>
            <person name="Guo T."/>
            <person name="Zhao T."/>
            <person name="Huang S."/>
            <person name="Miao D."/>
            <person name="Khan W.U."/>
            <person name="Rao P."/>
            <person name="Ye M."/>
            <person name="Lei B."/>
            <person name="Liao W."/>
            <person name="Wang J."/>
            <person name="Ji L."/>
            <person name="Li Y."/>
            <person name="Guo B."/>
            <person name="Mustafa N.S."/>
            <person name="Li S."/>
            <person name="Yun Q."/>
            <person name="Keller S.R."/>
            <person name="Mao J."/>
            <person name="Zhang R."/>
            <person name="Strauss S.H."/>
        </authorList>
    </citation>
    <scope>NUCLEOTIDE SEQUENCE</scope>
    <source>
        <strain evidence="2">GM15</strain>
        <tissue evidence="2">Leaf</tissue>
    </source>
</reference>
<dbReference type="EMBL" id="JAAWWB010000037">
    <property type="protein sequence ID" value="KAG6738322.1"/>
    <property type="molecule type" value="Genomic_DNA"/>
</dbReference>
<feature type="region of interest" description="Disordered" evidence="1">
    <location>
        <begin position="262"/>
        <end position="285"/>
    </location>
</feature>
<comment type="caution">
    <text evidence="2">The sequence shown here is derived from an EMBL/GenBank/DDBJ whole genome shotgun (WGS) entry which is preliminary data.</text>
</comment>
<dbReference type="AlphaFoldDB" id="A0A8X8C1Z6"/>
<gene>
    <name evidence="2" type="ORF">POTOM_057934</name>
</gene>
<evidence type="ECO:0000313" key="3">
    <source>
        <dbReference type="Proteomes" id="UP000886885"/>
    </source>
</evidence>
<evidence type="ECO:0000256" key="1">
    <source>
        <dbReference type="SAM" id="MobiDB-lite"/>
    </source>
</evidence>
<evidence type="ECO:0000313" key="2">
    <source>
        <dbReference type="EMBL" id="KAG6738322.1"/>
    </source>
</evidence>